<protein>
    <recommendedName>
        <fullName evidence="4">Carboxypeptidase regulatory-like domain-containing protein</fullName>
    </recommendedName>
</protein>
<evidence type="ECO:0000313" key="2">
    <source>
        <dbReference type="EMBL" id="BAS29361.1"/>
    </source>
</evidence>
<dbReference type="RefSeq" id="WP_144440565.1">
    <property type="nucleotide sequence ID" value="NZ_AP014924.1"/>
</dbReference>
<organism evidence="2 3">
    <name type="scientific">Limnochorda pilosa</name>
    <dbReference type="NCBI Taxonomy" id="1555112"/>
    <lineage>
        <taxon>Bacteria</taxon>
        <taxon>Bacillati</taxon>
        <taxon>Bacillota</taxon>
        <taxon>Limnochordia</taxon>
        <taxon>Limnochordales</taxon>
        <taxon>Limnochordaceae</taxon>
        <taxon>Limnochorda</taxon>
    </lineage>
</organism>
<accession>A0A0K2SQI2</accession>
<proteinExistence type="predicted"/>
<dbReference type="GO" id="GO:0016702">
    <property type="term" value="F:oxidoreductase activity, acting on single donors with incorporation of molecular oxygen, incorporation of two atoms of oxygen"/>
    <property type="evidence" value="ECO:0007669"/>
    <property type="project" value="InterPro"/>
</dbReference>
<dbReference type="AlphaFoldDB" id="A0A0K2SQI2"/>
<keyword evidence="1" id="KW-0472">Membrane</keyword>
<reference evidence="3" key="2">
    <citation type="journal article" date="2016" name="Int. J. Syst. Evol. Microbiol.">
        <title>Complete genome sequence and cell structure of Limnochorda pilosa, a Gram-negative spore-former within the phylum Firmicutes.</title>
        <authorList>
            <person name="Watanabe M."/>
            <person name="Kojima H."/>
            <person name="Fukui M."/>
        </authorList>
    </citation>
    <scope>NUCLEOTIDE SEQUENCE [LARGE SCALE GENOMIC DNA]</scope>
    <source>
        <strain evidence="3">HC45</strain>
    </source>
</reference>
<keyword evidence="3" id="KW-1185">Reference proteome</keyword>
<name>A0A0K2SQI2_LIMPI</name>
<feature type="transmembrane region" description="Helical" evidence="1">
    <location>
        <begin position="6"/>
        <end position="24"/>
    </location>
</feature>
<evidence type="ECO:0008006" key="4">
    <source>
        <dbReference type="Google" id="ProtNLM"/>
    </source>
</evidence>
<dbReference type="GO" id="GO:0005506">
    <property type="term" value="F:iron ion binding"/>
    <property type="evidence" value="ECO:0007669"/>
    <property type="project" value="InterPro"/>
</dbReference>
<evidence type="ECO:0000256" key="1">
    <source>
        <dbReference type="SAM" id="Phobius"/>
    </source>
</evidence>
<keyword evidence="1" id="KW-1133">Transmembrane helix</keyword>
<dbReference type="InterPro" id="IPR015889">
    <property type="entry name" value="Intradiol_dOase_core"/>
</dbReference>
<sequence>MQNWLPWIIGLAVAALIVVPMATYNPPTETGVVLTGRVIEASGEPLRARVEAWQAWEHSYGSPVNYWKIPNWRMPVATTDAGGYFRLEDLIDYPEMKSHEYYIVIAPDRPGYAHTGYYLDLTKHQEGEVIDWGTIAVNRDASSGR</sequence>
<evidence type="ECO:0000313" key="3">
    <source>
        <dbReference type="Proteomes" id="UP000065807"/>
    </source>
</evidence>
<dbReference type="EMBL" id="AP014924">
    <property type="protein sequence ID" value="BAS29361.1"/>
    <property type="molecule type" value="Genomic_DNA"/>
</dbReference>
<keyword evidence="1" id="KW-0812">Transmembrane</keyword>
<reference evidence="3" key="1">
    <citation type="submission" date="2015-07" db="EMBL/GenBank/DDBJ databases">
        <title>Complete genome sequence and phylogenetic analysis of Limnochorda pilosa.</title>
        <authorList>
            <person name="Watanabe M."/>
            <person name="Kojima H."/>
            <person name="Fukui M."/>
        </authorList>
    </citation>
    <scope>NUCLEOTIDE SEQUENCE [LARGE SCALE GENOMIC DNA]</scope>
    <source>
        <strain evidence="3">HC45</strain>
    </source>
</reference>
<dbReference type="STRING" id="1555112.LIP_3550"/>
<dbReference type="KEGG" id="lpil:LIP_3550"/>
<gene>
    <name evidence="2" type="ORF">LIP_3550</name>
</gene>
<dbReference type="SUPFAM" id="SSF49482">
    <property type="entry name" value="Aromatic compound dioxygenase"/>
    <property type="match status" value="1"/>
</dbReference>
<dbReference type="Proteomes" id="UP000065807">
    <property type="component" value="Chromosome"/>
</dbReference>